<evidence type="ECO:0000313" key="3">
    <source>
        <dbReference type="Proteomes" id="UP000467700"/>
    </source>
</evidence>
<sequence length="130" mass="13718">MTTLCTPSPGQPASKHKEKGKLMGLPMSRLNGDAMKPLGAPSLTIGMWASANLTHPHSLSKSNPQANLPSPSHPSRIHPPSPSAHSPTPTYLSITLHLTRTFCQVAIPATPSCLCPPSSLAPHPRCHIIS</sequence>
<organism evidence="2 3">
    <name type="scientific">Cyclocybe aegerita</name>
    <name type="common">Black poplar mushroom</name>
    <name type="synonym">Agrocybe aegerita</name>
    <dbReference type="NCBI Taxonomy" id="1973307"/>
    <lineage>
        <taxon>Eukaryota</taxon>
        <taxon>Fungi</taxon>
        <taxon>Dikarya</taxon>
        <taxon>Basidiomycota</taxon>
        <taxon>Agaricomycotina</taxon>
        <taxon>Agaricomycetes</taxon>
        <taxon>Agaricomycetidae</taxon>
        <taxon>Agaricales</taxon>
        <taxon>Agaricineae</taxon>
        <taxon>Bolbitiaceae</taxon>
        <taxon>Cyclocybe</taxon>
    </lineage>
</organism>
<name>A0A8S0WQC6_CYCAE</name>
<feature type="compositionally biased region" description="Polar residues" evidence="1">
    <location>
        <begin position="54"/>
        <end position="68"/>
    </location>
</feature>
<comment type="caution">
    <text evidence="2">The sequence shown here is derived from an EMBL/GenBank/DDBJ whole genome shotgun (WGS) entry which is preliminary data.</text>
</comment>
<feature type="region of interest" description="Disordered" evidence="1">
    <location>
        <begin position="54"/>
        <end position="90"/>
    </location>
</feature>
<feature type="region of interest" description="Disordered" evidence="1">
    <location>
        <begin position="1"/>
        <end position="35"/>
    </location>
</feature>
<evidence type="ECO:0000256" key="1">
    <source>
        <dbReference type="SAM" id="MobiDB-lite"/>
    </source>
</evidence>
<reference evidence="2 3" key="1">
    <citation type="submission" date="2020-01" db="EMBL/GenBank/DDBJ databases">
        <authorList>
            <person name="Gupta K D."/>
        </authorList>
    </citation>
    <scope>NUCLEOTIDE SEQUENCE [LARGE SCALE GENOMIC DNA]</scope>
</reference>
<dbReference type="Proteomes" id="UP000467700">
    <property type="component" value="Unassembled WGS sequence"/>
</dbReference>
<keyword evidence="3" id="KW-1185">Reference proteome</keyword>
<protein>
    <submittedName>
        <fullName evidence="2">Uncharacterized protein</fullName>
    </submittedName>
</protein>
<gene>
    <name evidence="2" type="ORF">AAE3_LOCUS10383</name>
</gene>
<dbReference type="EMBL" id="CACVBS010000066">
    <property type="protein sequence ID" value="CAA7268157.1"/>
    <property type="molecule type" value="Genomic_DNA"/>
</dbReference>
<dbReference type="AlphaFoldDB" id="A0A8S0WQC6"/>
<evidence type="ECO:0000313" key="2">
    <source>
        <dbReference type="EMBL" id="CAA7268157.1"/>
    </source>
</evidence>
<accession>A0A8S0WQC6</accession>
<proteinExistence type="predicted"/>